<dbReference type="Pfam" id="PF13537">
    <property type="entry name" value="GATase_7"/>
    <property type="match status" value="1"/>
</dbReference>
<dbReference type="PIRSF" id="PIRSF001589">
    <property type="entry name" value="Asn_synthetase_glu-h"/>
    <property type="match status" value="1"/>
</dbReference>
<evidence type="ECO:0000259" key="10">
    <source>
        <dbReference type="PROSITE" id="PS51278"/>
    </source>
</evidence>
<dbReference type="AlphaFoldDB" id="A0A2P8DPZ2"/>
<dbReference type="CDD" id="cd00712">
    <property type="entry name" value="AsnB"/>
    <property type="match status" value="1"/>
</dbReference>
<feature type="active site" description="For GATase activity" evidence="8">
    <location>
        <position position="2"/>
    </location>
</feature>
<dbReference type="OrthoDB" id="9763290at2"/>
<comment type="caution">
    <text evidence="11">The sequence shown here is derived from an EMBL/GenBank/DDBJ whole genome shotgun (WGS) entry which is preliminary data.</text>
</comment>
<reference evidence="11 12" key="1">
    <citation type="submission" date="2018-03" db="EMBL/GenBank/DDBJ databases">
        <title>Genomic Encyclopedia of Archaeal and Bacterial Type Strains, Phase II (KMG-II): from individual species to whole genera.</title>
        <authorList>
            <person name="Goeker M."/>
        </authorList>
    </citation>
    <scope>NUCLEOTIDE SEQUENCE [LARGE SCALE GENOMIC DNA]</scope>
    <source>
        <strain evidence="11 12">DSM 28057</strain>
    </source>
</reference>
<dbReference type="GO" id="GO:0004066">
    <property type="term" value="F:asparagine synthase (glutamine-hydrolyzing) activity"/>
    <property type="evidence" value="ECO:0007669"/>
    <property type="project" value="UniProtKB-EC"/>
</dbReference>
<dbReference type="GO" id="GO:0005524">
    <property type="term" value="F:ATP binding"/>
    <property type="evidence" value="ECO:0007669"/>
    <property type="project" value="UniProtKB-KW"/>
</dbReference>
<dbReference type="CDD" id="cd01991">
    <property type="entry name" value="Asn_synthase_B_C"/>
    <property type="match status" value="1"/>
</dbReference>
<name>A0A2P8DPZ2_9BACT</name>
<evidence type="ECO:0000313" key="11">
    <source>
        <dbReference type="EMBL" id="PSK99252.1"/>
    </source>
</evidence>
<evidence type="ECO:0000256" key="3">
    <source>
        <dbReference type="ARBA" id="ARBA00012737"/>
    </source>
</evidence>
<evidence type="ECO:0000256" key="1">
    <source>
        <dbReference type="ARBA" id="ARBA00005187"/>
    </source>
</evidence>
<keyword evidence="8" id="KW-0061">Asparagine biosynthesis</keyword>
<dbReference type="PANTHER" id="PTHR43284:SF1">
    <property type="entry name" value="ASPARAGINE SYNTHETASE"/>
    <property type="match status" value="1"/>
</dbReference>
<dbReference type="Pfam" id="PF00733">
    <property type="entry name" value="Asn_synthase"/>
    <property type="match status" value="1"/>
</dbReference>
<dbReference type="NCBIfam" id="TIGR01536">
    <property type="entry name" value="asn_synth_AEB"/>
    <property type="match status" value="1"/>
</dbReference>
<dbReference type="EMBL" id="PYGF01000017">
    <property type="protein sequence ID" value="PSK99252.1"/>
    <property type="molecule type" value="Genomic_DNA"/>
</dbReference>
<dbReference type="RefSeq" id="WP_106568937.1">
    <property type="nucleotide sequence ID" value="NZ_PYGF01000017.1"/>
</dbReference>
<dbReference type="InterPro" id="IPR017932">
    <property type="entry name" value="GATase_2_dom"/>
</dbReference>
<dbReference type="SUPFAM" id="SSF52402">
    <property type="entry name" value="Adenine nucleotide alpha hydrolases-like"/>
    <property type="match status" value="1"/>
</dbReference>
<evidence type="ECO:0000256" key="9">
    <source>
        <dbReference type="PIRSR" id="PIRSR001589-2"/>
    </source>
</evidence>
<dbReference type="PROSITE" id="PS51278">
    <property type="entry name" value="GATASE_TYPE_2"/>
    <property type="match status" value="1"/>
</dbReference>
<dbReference type="GO" id="GO:0005829">
    <property type="term" value="C:cytosol"/>
    <property type="evidence" value="ECO:0007669"/>
    <property type="project" value="TreeGrafter"/>
</dbReference>
<dbReference type="InterPro" id="IPR001962">
    <property type="entry name" value="Asn_synthase"/>
</dbReference>
<evidence type="ECO:0000256" key="7">
    <source>
        <dbReference type="ARBA" id="ARBA00048741"/>
    </source>
</evidence>
<dbReference type="SUPFAM" id="SSF56235">
    <property type="entry name" value="N-terminal nucleophile aminohydrolases (Ntn hydrolases)"/>
    <property type="match status" value="1"/>
</dbReference>
<feature type="domain" description="Glutamine amidotransferase type-2" evidence="10">
    <location>
        <begin position="2"/>
        <end position="210"/>
    </location>
</feature>
<feature type="binding site" evidence="9">
    <location>
        <position position="282"/>
    </location>
    <ligand>
        <name>ATP</name>
        <dbReference type="ChEBI" id="CHEBI:30616"/>
    </ligand>
</feature>
<comment type="similarity">
    <text evidence="2">Belongs to the asparagine synthetase family.</text>
</comment>
<dbReference type="PANTHER" id="PTHR43284">
    <property type="entry name" value="ASPARAGINE SYNTHETASE (GLUTAMINE-HYDROLYZING)"/>
    <property type="match status" value="1"/>
</dbReference>
<dbReference type="GO" id="GO:0006529">
    <property type="term" value="P:asparagine biosynthetic process"/>
    <property type="evidence" value="ECO:0007669"/>
    <property type="project" value="UniProtKB-KW"/>
</dbReference>
<evidence type="ECO:0000256" key="8">
    <source>
        <dbReference type="PIRSR" id="PIRSR001589-1"/>
    </source>
</evidence>
<evidence type="ECO:0000256" key="5">
    <source>
        <dbReference type="ARBA" id="ARBA00022840"/>
    </source>
</evidence>
<sequence>MCGINVILGQDPQNRIQSMMDATAHRGPDHSAFCQVEEGLFFAGNRLKILDLSDKSNQPLWTEKKDAVLIWNGAIYNYQDLRNQLIDWGYHFSTHSDSEVLLYWLQHHGEQGIKSLKGMFALAFADLKKNSLIIARDPSGEKPLYYTQENETWLFSSECKPIQNVLQSKSSINIGQFPFYFYLRHTLPDQTFFRGIQQFPIGTSWTMDLKGKNWKENSLSLSKTLKGNISHTHFEELLKEAVLKNFHADSNIGVMLSGGADSSLLYALWYEETGIQLPTFTVHFEEKLQKKYADPLFVGKYFKKYPSLQHTIDISLQSIQDNWKKYIQSLDQPIGDSAGMLTWMIAKEASKEVKVLISGAGADELFGGYNRHKAYLAYIQHPKFWLNLKKSNIAKFLPANWRKMIQSIEEDPRETYFQMAALVSMPKELIQKLELIYPKEEGLLKNALSWDRKFYLVNDILKIHDNACMAHGIEGRSPYLDTEIVELSQQLSETEHRELIGKKWIKLSLEQRNLGFIGKRQKLGFGLPLEEWFLRKEFRNWVFGPIQAMEKEWGSFFPKEMRNLASNPSKAKGRQFLQIWNLFLLASWLEENN</sequence>
<keyword evidence="4 9" id="KW-0547">Nucleotide-binding</keyword>
<dbReference type="Gene3D" id="3.40.50.620">
    <property type="entry name" value="HUPs"/>
    <property type="match status" value="1"/>
</dbReference>
<keyword evidence="6 8" id="KW-0315">Glutamine amidotransferase</keyword>
<gene>
    <name evidence="11" type="ORF">CLV48_11738</name>
</gene>
<dbReference type="InterPro" id="IPR033738">
    <property type="entry name" value="AsnB_N"/>
</dbReference>
<accession>A0A2P8DPZ2</accession>
<protein>
    <recommendedName>
        <fullName evidence="3">asparagine synthase (glutamine-hydrolyzing)</fullName>
        <ecNumber evidence="3">6.3.5.4</ecNumber>
    </recommendedName>
</protein>
<dbReference type="InterPro" id="IPR029055">
    <property type="entry name" value="Ntn_hydrolases_N"/>
</dbReference>
<feature type="binding site" evidence="9">
    <location>
        <begin position="358"/>
        <end position="359"/>
    </location>
    <ligand>
        <name>ATP</name>
        <dbReference type="ChEBI" id="CHEBI:30616"/>
    </ligand>
</feature>
<dbReference type="EC" id="6.3.5.4" evidence="3"/>
<keyword evidence="8" id="KW-0028">Amino-acid biosynthesis</keyword>
<evidence type="ECO:0000256" key="6">
    <source>
        <dbReference type="ARBA" id="ARBA00022962"/>
    </source>
</evidence>
<comment type="pathway">
    <text evidence="1">Amino-acid biosynthesis; L-asparagine biosynthesis; L-asparagine from L-aspartate (L-Gln route): step 1/1.</text>
</comment>
<dbReference type="InterPro" id="IPR006426">
    <property type="entry name" value="Asn_synth_AEB"/>
</dbReference>
<evidence type="ECO:0000256" key="4">
    <source>
        <dbReference type="ARBA" id="ARBA00022741"/>
    </source>
</evidence>
<organism evidence="11 12">
    <name type="scientific">Cecembia rubra</name>
    <dbReference type="NCBI Taxonomy" id="1485585"/>
    <lineage>
        <taxon>Bacteria</taxon>
        <taxon>Pseudomonadati</taxon>
        <taxon>Bacteroidota</taxon>
        <taxon>Cytophagia</taxon>
        <taxon>Cytophagales</taxon>
        <taxon>Cyclobacteriaceae</taxon>
        <taxon>Cecembia</taxon>
    </lineage>
</organism>
<evidence type="ECO:0000313" key="12">
    <source>
        <dbReference type="Proteomes" id="UP000240708"/>
    </source>
</evidence>
<dbReference type="Proteomes" id="UP000240708">
    <property type="component" value="Unassembled WGS sequence"/>
</dbReference>
<dbReference type="InterPro" id="IPR014729">
    <property type="entry name" value="Rossmann-like_a/b/a_fold"/>
</dbReference>
<feature type="binding site" evidence="9">
    <location>
        <position position="97"/>
    </location>
    <ligand>
        <name>L-glutamine</name>
        <dbReference type="ChEBI" id="CHEBI:58359"/>
    </ligand>
</feature>
<dbReference type="Gene3D" id="3.60.20.10">
    <property type="entry name" value="Glutamine Phosphoribosylpyrophosphate, subunit 1, domain 1"/>
    <property type="match status" value="1"/>
</dbReference>
<dbReference type="InterPro" id="IPR051786">
    <property type="entry name" value="ASN_synthetase/amidase"/>
</dbReference>
<keyword evidence="12" id="KW-1185">Reference proteome</keyword>
<proteinExistence type="inferred from homology"/>
<evidence type="ECO:0000256" key="2">
    <source>
        <dbReference type="ARBA" id="ARBA00005752"/>
    </source>
</evidence>
<keyword evidence="5 9" id="KW-0067">ATP-binding</keyword>
<comment type="catalytic activity">
    <reaction evidence="7">
        <text>L-aspartate + L-glutamine + ATP + H2O = L-asparagine + L-glutamate + AMP + diphosphate + H(+)</text>
        <dbReference type="Rhea" id="RHEA:12228"/>
        <dbReference type="ChEBI" id="CHEBI:15377"/>
        <dbReference type="ChEBI" id="CHEBI:15378"/>
        <dbReference type="ChEBI" id="CHEBI:29985"/>
        <dbReference type="ChEBI" id="CHEBI:29991"/>
        <dbReference type="ChEBI" id="CHEBI:30616"/>
        <dbReference type="ChEBI" id="CHEBI:33019"/>
        <dbReference type="ChEBI" id="CHEBI:58048"/>
        <dbReference type="ChEBI" id="CHEBI:58359"/>
        <dbReference type="ChEBI" id="CHEBI:456215"/>
        <dbReference type="EC" id="6.3.5.4"/>
    </reaction>
</comment>